<feature type="compositionally biased region" description="Basic and acidic residues" evidence="8">
    <location>
        <begin position="550"/>
        <end position="568"/>
    </location>
</feature>
<dbReference type="Pfam" id="PF00233">
    <property type="entry name" value="PDEase_I"/>
    <property type="match status" value="1"/>
</dbReference>
<dbReference type="GO" id="GO:0007165">
    <property type="term" value="P:signal transduction"/>
    <property type="evidence" value="ECO:0007669"/>
    <property type="project" value="InterPro"/>
</dbReference>
<dbReference type="InterPro" id="IPR003607">
    <property type="entry name" value="HD/PDEase_dom"/>
</dbReference>
<feature type="binding site" evidence="5">
    <location>
        <position position="356"/>
    </location>
    <ligand>
        <name>AMP</name>
        <dbReference type="ChEBI" id="CHEBI:456215"/>
    </ligand>
</feature>
<accession>A0A7I8W252</accession>
<evidence type="ECO:0000256" key="1">
    <source>
        <dbReference type="ARBA" id="ARBA00022535"/>
    </source>
</evidence>
<feature type="compositionally biased region" description="Polar residues" evidence="8">
    <location>
        <begin position="569"/>
        <end position="583"/>
    </location>
</feature>
<dbReference type="PROSITE" id="PS00126">
    <property type="entry name" value="PDEASE_I_1"/>
    <property type="match status" value="1"/>
</dbReference>
<evidence type="ECO:0000313" key="10">
    <source>
        <dbReference type="EMBL" id="CAD5122645.1"/>
    </source>
</evidence>
<dbReference type="EC" id="3.1.4.-" evidence="7"/>
<dbReference type="SMART" id="SM00471">
    <property type="entry name" value="HDc"/>
    <property type="match status" value="1"/>
</dbReference>
<feature type="binding site" evidence="6">
    <location>
        <position position="198"/>
    </location>
    <ligand>
        <name>Zn(2+)</name>
        <dbReference type="ChEBI" id="CHEBI:29105"/>
        <label>1</label>
    </ligand>
</feature>
<dbReference type="InterPro" id="IPR023174">
    <property type="entry name" value="PDEase_CS"/>
</dbReference>
<feature type="domain" description="PDEase" evidence="9">
    <location>
        <begin position="81"/>
        <end position="504"/>
    </location>
</feature>
<dbReference type="InterPro" id="IPR013706">
    <property type="entry name" value="PDE1_N"/>
</dbReference>
<dbReference type="EMBL" id="CAJFCJ010000018">
    <property type="protein sequence ID" value="CAD5122645.1"/>
    <property type="molecule type" value="Genomic_DNA"/>
</dbReference>
<proteinExistence type="inferred from homology"/>
<dbReference type="PANTHER" id="PTHR11347">
    <property type="entry name" value="CYCLIC NUCLEOTIDE PHOSPHODIESTERASE"/>
    <property type="match status" value="1"/>
</dbReference>
<feature type="binding site" evidence="6">
    <location>
        <position position="305"/>
    </location>
    <ligand>
        <name>Zn(2+)</name>
        <dbReference type="ChEBI" id="CHEBI:29105"/>
        <label>1</label>
    </ligand>
</feature>
<reference evidence="10 11" key="1">
    <citation type="submission" date="2020-08" db="EMBL/GenBank/DDBJ databases">
        <authorList>
            <person name="Hejnol A."/>
        </authorList>
    </citation>
    <scope>NUCLEOTIDE SEQUENCE [LARGE SCALE GENOMIC DNA]</scope>
</reference>
<dbReference type="SUPFAM" id="SSF109604">
    <property type="entry name" value="HD-domain/PDEase-like"/>
    <property type="match status" value="1"/>
</dbReference>
<evidence type="ECO:0000259" key="9">
    <source>
        <dbReference type="PROSITE" id="PS51845"/>
    </source>
</evidence>
<comment type="cofactor">
    <cofactor evidence="7">
        <name>a divalent metal cation</name>
        <dbReference type="ChEBI" id="CHEBI:60240"/>
    </cofactor>
    <text evidence="7">Binds 2 divalent metal cations per subunit. Site 1 may preferentially bind zinc ions, while site 2 has a preference for magnesium and/or manganese ions.</text>
</comment>
<feature type="region of interest" description="Disordered" evidence="8">
    <location>
        <begin position="386"/>
        <end position="427"/>
    </location>
</feature>
<comment type="caution">
    <text evidence="10">The sequence shown here is derived from an EMBL/GenBank/DDBJ whole genome shotgun (WGS) entry which is preliminary data.</text>
</comment>
<keyword evidence="3 7" id="KW-0378">Hydrolase</keyword>
<evidence type="ECO:0000256" key="7">
    <source>
        <dbReference type="RuleBase" id="RU363067"/>
    </source>
</evidence>
<dbReference type="AlphaFoldDB" id="A0A7I8W252"/>
<feature type="binding site" evidence="5">
    <location>
        <begin position="158"/>
        <end position="162"/>
    </location>
    <ligand>
        <name>AMP</name>
        <dbReference type="ChEBI" id="CHEBI:456215"/>
    </ligand>
</feature>
<dbReference type="Proteomes" id="UP000549394">
    <property type="component" value="Unassembled WGS sequence"/>
</dbReference>
<evidence type="ECO:0000256" key="6">
    <source>
        <dbReference type="PIRSR" id="PIRSR623088-3"/>
    </source>
</evidence>
<dbReference type="CDD" id="cd00077">
    <property type="entry name" value="HDc"/>
    <property type="match status" value="1"/>
</dbReference>
<feature type="compositionally biased region" description="Basic and acidic residues" evidence="8">
    <location>
        <begin position="387"/>
        <end position="400"/>
    </location>
</feature>
<dbReference type="PRINTS" id="PR00387">
    <property type="entry name" value="PDIESTERASE1"/>
</dbReference>
<sequence length="589" mass="66786">MQKFYIYEYLRRLCDEDDELSEVEPDAVPSEVRDWLALTFTRSMSNIKRRGEEKPKFRTVAHAIRAGIMVDRIYRRMSSSVGLHVPPNVLLLLKNLDDWSFDVFSVNEAGDNHALKFVTYELLQRYDLIAKFKISTQVLESFLAQLESGYSKYTNPYHNLIHAADIAQTVHHILSQSSLAHWLTDLEVFATIIAACVHDFEHTGTTNNYHINTNSSVALLYNDKAVLENHHISAAFRLMREDEHNILSGLKPEEYREFRSLVIDMVLATDMSYHFQQIKNMKNMLSMPENIDKSKALSLVLHCADISHPAKDWELHVRWTERLLEEFFRQGDHEAELGLPYSPLCDRKNTLVAESQIGFIDFIVDPSFQVMGDMLEKILTPYSSTSRLHDGSITEEKTAEKTTSTASSARSSRSSSPRSRTPVTGIAPPRVDFSNHLYSVAHLRIGGFQYVADLGTIAGNLFRKVNVDMISVIFVCRMRFEVRRQWVECLTKNKSYWKERAIKDAELRKQSQTSNAENTTQNQSVPPPPPPPPPSSKEKTASAFPIATKTDNDIGKTKESIAESESRGTKTLSNIVASSSSTDDSTKVA</sequence>
<dbReference type="Pfam" id="PF08499">
    <property type="entry name" value="PDEase_I_N"/>
    <property type="match status" value="1"/>
</dbReference>
<protein>
    <recommendedName>
        <fullName evidence="7">Phosphodiesterase</fullName>
        <ecNumber evidence="7">3.1.4.-</ecNumber>
    </recommendedName>
</protein>
<dbReference type="GO" id="GO:0004114">
    <property type="term" value="F:3',5'-cyclic-nucleotide phosphodiesterase activity"/>
    <property type="evidence" value="ECO:0007669"/>
    <property type="project" value="InterPro"/>
</dbReference>
<dbReference type="OrthoDB" id="189220at2759"/>
<gene>
    <name evidence="10" type="ORF">DGYR_LOCUS10435</name>
</gene>
<keyword evidence="1" id="KW-0140">cGMP</keyword>
<feature type="compositionally biased region" description="Polar residues" evidence="8">
    <location>
        <begin position="510"/>
        <end position="524"/>
    </location>
</feature>
<feature type="compositionally biased region" description="Low complexity" evidence="8">
    <location>
        <begin position="402"/>
        <end position="422"/>
    </location>
</feature>
<dbReference type="PROSITE" id="PS51845">
    <property type="entry name" value="PDEASE_I_2"/>
    <property type="match status" value="1"/>
</dbReference>
<dbReference type="InterPro" id="IPR023088">
    <property type="entry name" value="PDEase"/>
</dbReference>
<evidence type="ECO:0000256" key="3">
    <source>
        <dbReference type="ARBA" id="ARBA00022801"/>
    </source>
</evidence>
<feature type="region of interest" description="Disordered" evidence="8">
    <location>
        <begin position="507"/>
        <end position="589"/>
    </location>
</feature>
<evidence type="ECO:0000256" key="8">
    <source>
        <dbReference type="SAM" id="MobiDB-lite"/>
    </source>
</evidence>
<feature type="compositionally biased region" description="Pro residues" evidence="8">
    <location>
        <begin position="525"/>
        <end position="535"/>
    </location>
</feature>
<dbReference type="GO" id="GO:0046872">
    <property type="term" value="F:metal ion binding"/>
    <property type="evidence" value="ECO:0007669"/>
    <property type="project" value="UniProtKB-KW"/>
</dbReference>
<name>A0A7I8W252_9ANNE</name>
<keyword evidence="11" id="KW-1185">Reference proteome</keyword>
<dbReference type="FunFam" id="1.10.1300.10:FF:000032">
    <property type="entry name" value="Phosphodiesterase"/>
    <property type="match status" value="1"/>
</dbReference>
<comment type="similarity">
    <text evidence="7">Belongs to the cyclic nucleotide phosphodiesterase family.</text>
</comment>
<feature type="binding site" evidence="6">
    <location>
        <position position="199"/>
    </location>
    <ligand>
        <name>Zn(2+)</name>
        <dbReference type="ChEBI" id="CHEBI:29105"/>
        <label>2</label>
    </ligand>
</feature>
<dbReference type="Gene3D" id="1.10.1300.10">
    <property type="entry name" value="3'5'-cyclic nucleotide phosphodiesterase, catalytic domain"/>
    <property type="match status" value="1"/>
</dbReference>
<dbReference type="InterPro" id="IPR036971">
    <property type="entry name" value="PDEase_catalytic_dom_sf"/>
</dbReference>
<feature type="binding site" evidence="5">
    <location>
        <position position="305"/>
    </location>
    <ligand>
        <name>AMP</name>
        <dbReference type="ChEBI" id="CHEBI:456215"/>
    </ligand>
</feature>
<dbReference type="InterPro" id="IPR002073">
    <property type="entry name" value="PDEase_catalytic_dom"/>
</dbReference>
<feature type="binding site" evidence="5">
    <location>
        <position position="199"/>
    </location>
    <ligand>
        <name>AMP</name>
        <dbReference type="ChEBI" id="CHEBI:456215"/>
    </ligand>
</feature>
<evidence type="ECO:0000313" key="11">
    <source>
        <dbReference type="Proteomes" id="UP000549394"/>
    </source>
</evidence>
<keyword evidence="2 6" id="KW-0479">Metal-binding</keyword>
<feature type="active site" description="Proton donor" evidence="4">
    <location>
        <position position="158"/>
    </location>
</feature>
<evidence type="ECO:0000256" key="5">
    <source>
        <dbReference type="PIRSR" id="PIRSR623088-2"/>
    </source>
</evidence>
<feature type="binding site" evidence="6">
    <location>
        <position position="162"/>
    </location>
    <ligand>
        <name>Zn(2+)</name>
        <dbReference type="ChEBI" id="CHEBI:29105"/>
        <label>1</label>
    </ligand>
</feature>
<organism evidence="10 11">
    <name type="scientific">Dimorphilus gyrociliatus</name>
    <dbReference type="NCBI Taxonomy" id="2664684"/>
    <lineage>
        <taxon>Eukaryota</taxon>
        <taxon>Metazoa</taxon>
        <taxon>Spiralia</taxon>
        <taxon>Lophotrochozoa</taxon>
        <taxon>Annelida</taxon>
        <taxon>Polychaeta</taxon>
        <taxon>Polychaeta incertae sedis</taxon>
        <taxon>Dinophilidae</taxon>
        <taxon>Dimorphilus</taxon>
    </lineage>
</organism>
<evidence type="ECO:0000256" key="2">
    <source>
        <dbReference type="ARBA" id="ARBA00022723"/>
    </source>
</evidence>
<feature type="binding site" evidence="6">
    <location>
        <position position="199"/>
    </location>
    <ligand>
        <name>Zn(2+)</name>
        <dbReference type="ChEBI" id="CHEBI:29105"/>
        <label>1</label>
    </ligand>
</feature>
<evidence type="ECO:0000256" key="4">
    <source>
        <dbReference type="PIRSR" id="PIRSR623088-1"/>
    </source>
</evidence>